<evidence type="ECO:0000313" key="10">
    <source>
        <dbReference type="Proteomes" id="UP000008311"/>
    </source>
</evidence>
<dbReference type="PANTHER" id="PTHR11017:SF332">
    <property type="entry name" value="ADP-RIBOSYL CYCLASE_CYCLIC ADP-RIBOSE HYDROLASE"/>
    <property type="match status" value="1"/>
</dbReference>
<dbReference type="Gene3D" id="1.10.8.430">
    <property type="entry name" value="Helical domain of apoptotic protease-activating factors"/>
    <property type="match status" value="1"/>
</dbReference>
<evidence type="ECO:0000256" key="2">
    <source>
        <dbReference type="ARBA" id="ARBA00022614"/>
    </source>
</evidence>
<dbReference type="InterPro" id="IPR002182">
    <property type="entry name" value="NB-ARC"/>
</dbReference>
<feature type="domain" description="TIR" evidence="8">
    <location>
        <begin position="19"/>
        <end position="185"/>
    </location>
</feature>
<evidence type="ECO:0000259" key="8">
    <source>
        <dbReference type="PROSITE" id="PS50104"/>
    </source>
</evidence>
<protein>
    <recommendedName>
        <fullName evidence="1">ADP-ribosyl cyclase/cyclic ADP-ribose hydrolase</fullName>
        <ecNumber evidence="1">3.2.2.6</ecNumber>
    </recommendedName>
</protein>
<dbReference type="InterPro" id="IPR045344">
    <property type="entry name" value="C-JID"/>
</dbReference>
<dbReference type="SUPFAM" id="SSF46785">
    <property type="entry name" value="Winged helix' DNA-binding domain"/>
    <property type="match status" value="1"/>
</dbReference>
<dbReference type="InterPro" id="IPR042197">
    <property type="entry name" value="Apaf_helical"/>
</dbReference>
<dbReference type="SUPFAM" id="SSF52540">
    <property type="entry name" value="P-loop containing nucleoside triphosphate hydrolases"/>
    <property type="match status" value="1"/>
</dbReference>
<dbReference type="Pfam" id="PF01582">
    <property type="entry name" value="TIR"/>
    <property type="match status" value="1"/>
</dbReference>
<dbReference type="GO" id="GO:0051707">
    <property type="term" value="P:response to other organism"/>
    <property type="evidence" value="ECO:0007669"/>
    <property type="project" value="UniProtKB-ARBA"/>
</dbReference>
<dbReference type="Gene3D" id="3.80.10.10">
    <property type="entry name" value="Ribonuclease Inhibitor"/>
    <property type="match status" value="5"/>
</dbReference>
<dbReference type="SUPFAM" id="SSF52058">
    <property type="entry name" value="L domain-like"/>
    <property type="match status" value="2"/>
</dbReference>
<dbReference type="Pfam" id="PF23282">
    <property type="entry name" value="WHD_ROQ1"/>
    <property type="match status" value="1"/>
</dbReference>
<keyword evidence="5" id="KW-0611">Plant defense</keyword>
<accession>B9RIH0</accession>
<dbReference type="InterPro" id="IPR003591">
    <property type="entry name" value="Leu-rich_rpt_typical-subtyp"/>
</dbReference>
<dbReference type="Proteomes" id="UP000008311">
    <property type="component" value="Unassembled WGS sequence"/>
</dbReference>
<name>B9RIH0_RICCO</name>
<evidence type="ECO:0000256" key="3">
    <source>
        <dbReference type="ARBA" id="ARBA00022737"/>
    </source>
</evidence>
<dbReference type="PROSITE" id="PS50104">
    <property type="entry name" value="TIR"/>
    <property type="match status" value="1"/>
</dbReference>
<dbReference type="InParanoid" id="B9RIH0"/>
<dbReference type="InterPro" id="IPR027417">
    <property type="entry name" value="P-loop_NTPase"/>
</dbReference>
<dbReference type="Pfam" id="PF00931">
    <property type="entry name" value="NB-ARC"/>
    <property type="match status" value="1"/>
</dbReference>
<comment type="catalytic activity">
    <reaction evidence="7">
        <text>NAD(+) + H2O = ADP-D-ribose + nicotinamide + H(+)</text>
        <dbReference type="Rhea" id="RHEA:16301"/>
        <dbReference type="ChEBI" id="CHEBI:15377"/>
        <dbReference type="ChEBI" id="CHEBI:15378"/>
        <dbReference type="ChEBI" id="CHEBI:17154"/>
        <dbReference type="ChEBI" id="CHEBI:57540"/>
        <dbReference type="ChEBI" id="CHEBI:57967"/>
        <dbReference type="EC" id="3.2.2.6"/>
    </reaction>
    <physiologicalReaction direction="left-to-right" evidence="7">
        <dbReference type="Rhea" id="RHEA:16302"/>
    </physiologicalReaction>
</comment>
<organism evidence="9 10">
    <name type="scientific">Ricinus communis</name>
    <name type="common">Castor bean</name>
    <dbReference type="NCBI Taxonomy" id="3988"/>
    <lineage>
        <taxon>Eukaryota</taxon>
        <taxon>Viridiplantae</taxon>
        <taxon>Streptophyta</taxon>
        <taxon>Embryophyta</taxon>
        <taxon>Tracheophyta</taxon>
        <taxon>Spermatophyta</taxon>
        <taxon>Magnoliopsida</taxon>
        <taxon>eudicotyledons</taxon>
        <taxon>Gunneridae</taxon>
        <taxon>Pentapetalae</taxon>
        <taxon>rosids</taxon>
        <taxon>fabids</taxon>
        <taxon>Malpighiales</taxon>
        <taxon>Euphorbiaceae</taxon>
        <taxon>Acalyphoideae</taxon>
        <taxon>Acalypheae</taxon>
        <taxon>Ricinus</taxon>
    </lineage>
</organism>
<dbReference type="InterPro" id="IPR036390">
    <property type="entry name" value="WH_DNA-bd_sf"/>
</dbReference>
<dbReference type="FunCoup" id="B9RIH0">
    <property type="interactions" value="11"/>
</dbReference>
<dbReference type="GO" id="GO:0043531">
    <property type="term" value="F:ADP binding"/>
    <property type="evidence" value="ECO:0007669"/>
    <property type="project" value="InterPro"/>
</dbReference>
<dbReference type="SMART" id="SM00255">
    <property type="entry name" value="TIR"/>
    <property type="match status" value="1"/>
</dbReference>
<dbReference type="Pfam" id="PF20160">
    <property type="entry name" value="C-JID"/>
    <property type="match status" value="1"/>
</dbReference>
<dbReference type="SUPFAM" id="SSF52200">
    <property type="entry name" value="Toll/Interleukin receptor TIR domain"/>
    <property type="match status" value="1"/>
</dbReference>
<reference evidence="10" key="1">
    <citation type="journal article" date="2010" name="Nat. Biotechnol.">
        <title>Draft genome sequence of the oilseed species Ricinus communis.</title>
        <authorList>
            <person name="Chan A.P."/>
            <person name="Crabtree J."/>
            <person name="Zhao Q."/>
            <person name="Lorenzi H."/>
            <person name="Orvis J."/>
            <person name="Puiu D."/>
            <person name="Melake-Berhan A."/>
            <person name="Jones K.M."/>
            <person name="Redman J."/>
            <person name="Chen G."/>
            <person name="Cahoon E.B."/>
            <person name="Gedil M."/>
            <person name="Stanke M."/>
            <person name="Haas B.J."/>
            <person name="Wortman J.R."/>
            <person name="Fraser-Liggett C.M."/>
            <person name="Ravel J."/>
            <person name="Rabinowicz P.D."/>
        </authorList>
    </citation>
    <scope>NUCLEOTIDE SEQUENCE [LARGE SCALE GENOMIC DNA]</scope>
    <source>
        <strain evidence="10">cv. Hale</strain>
    </source>
</reference>
<dbReference type="Pfam" id="PF23598">
    <property type="entry name" value="LRR_14"/>
    <property type="match status" value="1"/>
</dbReference>
<dbReference type="InterPro" id="IPR035897">
    <property type="entry name" value="Toll_tir_struct_dom_sf"/>
</dbReference>
<dbReference type="EMBL" id="EQ973781">
    <property type="protein sequence ID" value="EEF48942.1"/>
    <property type="molecule type" value="Genomic_DNA"/>
</dbReference>
<dbReference type="PRINTS" id="PR00364">
    <property type="entry name" value="DISEASERSIST"/>
</dbReference>
<evidence type="ECO:0000256" key="6">
    <source>
        <dbReference type="ARBA" id="ARBA00023027"/>
    </source>
</evidence>
<evidence type="ECO:0000313" key="9">
    <source>
        <dbReference type="EMBL" id="EEF48942.1"/>
    </source>
</evidence>
<dbReference type="GO" id="GO:0007165">
    <property type="term" value="P:signal transduction"/>
    <property type="evidence" value="ECO:0007669"/>
    <property type="project" value="InterPro"/>
</dbReference>
<dbReference type="InterPro" id="IPR055414">
    <property type="entry name" value="LRR_R13L4/SHOC2-like"/>
</dbReference>
<sequence length="1403" mass="157094">MNMNMASKVGKTFPSSSSNHYHVFFSVRIEDTCRSFVRNLYKHLEHKGLLCFKHDGKPESGKPIPLDLLKAIEGSKIAVVVISQNYASSSWCLDELVKIIECKEIKGQSVFPIFHDVDPLQVKDQTGSFAQVLAEYEKDDSMVEKAQRWRVALTKVALIDGWNSRDWPDDHKLTEEVSGAILKAWSQMSFSDINGLVGIDSRVEQIQTLLDMEFTTNVLFVGIWGMGGIGKTTTAKALFTQISNELEAAYFVANVREESEKRTVVRLRDEILSNILEEENLHLGMRSILPRFILNRLRRKRILIVLDDVSNVEQLTTLAGDHSWFGSGSRVIITSRDKQVLVNAADRIYEVKGLNYCEALQLLSFKVFKQNHPVEGYIELSKRVVNYTKGVPLALNVLASFLYSKQREEWTSTLEKLEESSNLEIQKVLKISYDELEWVDKDIFLDIACFFKGADVDYVTTILDGCDFFPSIGISRLVDKSLIAIIDNKLDMHDLLQEMGQHIVQKESSENPGKNSRLWTPESIHHVLTGNRGTFATEGIFLDISKIEKVDLSSVAFSKMWNLRLLKFYHNSFLSWKNPTGFVSESTLDSRDGLQSLPNKLCFLHWHGYPWESLPSNFSMENLVELNMPFSQVKELWTGVKHLQKLKLLDLHDSELLVTLPDLSSASNLEKIILNNCTSLLEIPSSIQCLRKLVCLSLSNCKELQSLPSLIPLKYLKTLNLSSCSNLKKFPEISGEIEELHLDGTGLEEWPSSVQYLDKLRLLSLDHCEDLKSLPGSIHLNSLDNLDLSWCSSLKNFPDVVGNIKYLNVGHTAIEELPSSIGSLVSLTKLNLKDTEIKELPSSIGNLSSLVELNLKESSIKELPSSIGCLSSLVKLNIAVVDIEELPSSLGQLSSLVEFNLEKSTLTALPSSIGCLTSLVKLNLAVTEIKELPPSIGCLSSLVELNLSQCPMLGSLPFSIGELKCLEKLYLCGLRRLRSIPSSIRELKRLQDVYLNHCTKLSKLPSLSGCSSLRDLVLSYSGIVKVPGSLGYLSSLQVLLLKGNNFMRIPATIRQLSWLEVLDISYCKRLKALPELPQRIRVLVAHNCTSLKTVSSPLIQFQESQEQSPDDKYGFTFANCVSLEKNARSNIVESALLKTQHLATAVLELLTSYEEILVSPVVCFPGSEIPECFRYQNTGASVTTLLPSKWHNNKLVGFTFCAVIELENRHYQDGFTFQCDCRIENEYGDSLEFTSKEIGEWGNQFEFETDHVFLWNTSCIYILTEERYEQLRKNSCTAIFEFACYTEDEYKVMLPGANSFKVKNSGFNPVYAKDEKEWDLSIDQTSSSYDPMQIFLKDGAICKTSSSIVALSVGYGDGGFLAAETLDGLSCCCCRICLLVQGTQYMSAAAAAAATAGAAIVRV</sequence>
<dbReference type="PANTHER" id="PTHR11017">
    <property type="entry name" value="LEUCINE-RICH REPEAT-CONTAINING PROTEIN"/>
    <property type="match status" value="1"/>
</dbReference>
<evidence type="ECO:0000256" key="7">
    <source>
        <dbReference type="ARBA" id="ARBA00047304"/>
    </source>
</evidence>
<keyword evidence="3" id="KW-0677">Repeat</keyword>
<dbReference type="FunFam" id="3.40.50.10140:FF:000007">
    <property type="entry name" value="Disease resistance protein (TIR-NBS-LRR class)"/>
    <property type="match status" value="1"/>
</dbReference>
<dbReference type="InterPro" id="IPR011713">
    <property type="entry name" value="Leu-rich_rpt_3"/>
</dbReference>
<dbReference type="Gene3D" id="3.40.50.300">
    <property type="entry name" value="P-loop containing nucleotide triphosphate hydrolases"/>
    <property type="match status" value="1"/>
</dbReference>
<evidence type="ECO:0000256" key="1">
    <source>
        <dbReference type="ARBA" id="ARBA00011982"/>
    </source>
</evidence>
<dbReference type="InterPro" id="IPR000157">
    <property type="entry name" value="TIR_dom"/>
</dbReference>
<dbReference type="InterPro" id="IPR032675">
    <property type="entry name" value="LRR_dom_sf"/>
</dbReference>
<keyword evidence="6" id="KW-0520">NAD</keyword>
<proteinExistence type="predicted"/>
<dbReference type="InterPro" id="IPR044974">
    <property type="entry name" value="Disease_R_plants"/>
</dbReference>
<dbReference type="Pfam" id="PF07725">
    <property type="entry name" value="LRR_3"/>
    <property type="match status" value="1"/>
</dbReference>
<dbReference type="GO" id="GO:0006952">
    <property type="term" value="P:defense response"/>
    <property type="evidence" value="ECO:0007669"/>
    <property type="project" value="UniProtKB-KW"/>
</dbReference>
<dbReference type="Pfam" id="PF23286">
    <property type="entry name" value="LRR_13"/>
    <property type="match status" value="1"/>
</dbReference>
<dbReference type="EC" id="3.2.2.6" evidence="1"/>
<dbReference type="InterPro" id="IPR058546">
    <property type="entry name" value="RPS4B/Roq1-like_LRR"/>
</dbReference>
<evidence type="ECO:0000256" key="5">
    <source>
        <dbReference type="ARBA" id="ARBA00022821"/>
    </source>
</evidence>
<keyword evidence="10" id="KW-1185">Reference proteome</keyword>
<keyword evidence="4 9" id="KW-0378">Hydrolase</keyword>
<dbReference type="InterPro" id="IPR058192">
    <property type="entry name" value="WHD_ROQ1-like"/>
</dbReference>
<dbReference type="FunFam" id="3.80.10.10:FF:000386">
    <property type="entry name" value="Disease resistance protein RPS4"/>
    <property type="match status" value="1"/>
</dbReference>
<gene>
    <name evidence="9" type="ORF">RCOM_1579060</name>
</gene>
<dbReference type="GO" id="GO:0061809">
    <property type="term" value="F:NAD+ nucleosidase activity, cyclic ADP-ribose generating"/>
    <property type="evidence" value="ECO:0007669"/>
    <property type="project" value="UniProtKB-EC"/>
</dbReference>
<keyword evidence="2" id="KW-0433">Leucine-rich repeat</keyword>
<dbReference type="Gene3D" id="3.40.50.10140">
    <property type="entry name" value="Toll/interleukin-1 receptor homology (TIR) domain"/>
    <property type="match status" value="1"/>
</dbReference>
<evidence type="ECO:0000256" key="4">
    <source>
        <dbReference type="ARBA" id="ARBA00022801"/>
    </source>
</evidence>
<dbReference type="SMART" id="SM00369">
    <property type="entry name" value="LRR_TYP"/>
    <property type="match status" value="5"/>
</dbReference>
<dbReference type="STRING" id="3988.B9RIH0"/>